<evidence type="ECO:0000256" key="7">
    <source>
        <dbReference type="ARBA" id="ARBA00023180"/>
    </source>
</evidence>
<feature type="chain" id="PRO_5001600171" description="6-Cys domain-containing protein" evidence="8">
    <location>
        <begin position="25"/>
        <end position="953"/>
    </location>
</feature>
<feature type="domain" description="6-Cys" evidence="9">
    <location>
        <begin position="823"/>
        <end position="953"/>
    </location>
</feature>
<dbReference type="GeneID" id="24565787"/>
<dbReference type="VEuPathDB" id="PiroplasmaDB:BBBOND_0311490"/>
<keyword evidence="11" id="KW-1185">Reference proteome</keyword>
<protein>
    <recommendedName>
        <fullName evidence="9">6-Cys domain-containing protein</fullName>
    </recommendedName>
</protein>
<feature type="signal peptide" evidence="8">
    <location>
        <begin position="1"/>
        <end position="24"/>
    </location>
</feature>
<dbReference type="Gene3D" id="2.60.40.2860">
    <property type="match status" value="1"/>
</dbReference>
<evidence type="ECO:0000313" key="10">
    <source>
        <dbReference type="EMBL" id="CDR97246.1"/>
    </source>
</evidence>
<dbReference type="Proteomes" id="UP000033188">
    <property type="component" value="Chromosome 3"/>
</dbReference>
<dbReference type="KEGG" id="bbig:BBBOND_0311490"/>
<organism evidence="10 11">
    <name type="scientific">Babesia bigemina</name>
    <dbReference type="NCBI Taxonomy" id="5866"/>
    <lineage>
        <taxon>Eukaryota</taxon>
        <taxon>Sar</taxon>
        <taxon>Alveolata</taxon>
        <taxon>Apicomplexa</taxon>
        <taxon>Aconoidasida</taxon>
        <taxon>Piroplasmida</taxon>
        <taxon>Babesiidae</taxon>
        <taxon>Babesia</taxon>
    </lineage>
</organism>
<evidence type="ECO:0000256" key="2">
    <source>
        <dbReference type="ARBA" id="ARBA00004241"/>
    </source>
</evidence>
<keyword evidence="4 8" id="KW-0732">Signal</keyword>
<evidence type="ECO:0000256" key="1">
    <source>
        <dbReference type="ARBA" id="ARBA00004236"/>
    </source>
</evidence>
<keyword evidence="6" id="KW-1015">Disulfide bond</keyword>
<evidence type="ECO:0000256" key="8">
    <source>
        <dbReference type="SAM" id="SignalP"/>
    </source>
</evidence>
<dbReference type="RefSeq" id="XP_012769432.1">
    <property type="nucleotide sequence ID" value="XM_012913978.1"/>
</dbReference>
<name>A0A061D980_BABBI</name>
<dbReference type="InterPro" id="IPR038160">
    <property type="entry name" value="6_CYS_dom_sf"/>
</dbReference>
<dbReference type="OrthoDB" id="365660at2759"/>
<dbReference type="PROSITE" id="PS51701">
    <property type="entry name" value="6_CYS"/>
    <property type="match status" value="1"/>
</dbReference>
<proteinExistence type="predicted"/>
<reference evidence="11" key="1">
    <citation type="journal article" date="2014" name="Nucleic Acids Res.">
        <title>The evolutionary dynamics of variant antigen genes in Babesia reveal a history of genomic innovation underlying host-parasite interaction.</title>
        <authorList>
            <person name="Jackson A.P."/>
            <person name="Otto T.D."/>
            <person name="Darby A."/>
            <person name="Ramaprasad A."/>
            <person name="Xia D."/>
            <person name="Echaide I.E."/>
            <person name="Farber M."/>
            <person name="Gahlot S."/>
            <person name="Gamble J."/>
            <person name="Gupta D."/>
            <person name="Gupta Y."/>
            <person name="Jackson L."/>
            <person name="Malandrin L."/>
            <person name="Malas T.B."/>
            <person name="Moussa E."/>
            <person name="Nair M."/>
            <person name="Reid A.J."/>
            <person name="Sanders M."/>
            <person name="Sharma J."/>
            <person name="Tracey A."/>
            <person name="Quail M.A."/>
            <person name="Weir W."/>
            <person name="Wastling J.M."/>
            <person name="Hall N."/>
            <person name="Willadsen P."/>
            <person name="Lingelbach K."/>
            <person name="Shiels B."/>
            <person name="Tait A."/>
            <person name="Berriman M."/>
            <person name="Allred D.R."/>
            <person name="Pain A."/>
        </authorList>
    </citation>
    <scope>NUCLEOTIDE SEQUENCE [LARGE SCALE GENOMIC DNA]</scope>
    <source>
        <strain evidence="11">Bond</strain>
    </source>
</reference>
<evidence type="ECO:0000256" key="4">
    <source>
        <dbReference type="ARBA" id="ARBA00022729"/>
    </source>
</evidence>
<keyword evidence="3" id="KW-1003">Cell membrane</keyword>
<keyword evidence="7" id="KW-0325">Glycoprotein</keyword>
<dbReference type="AlphaFoldDB" id="A0A061D980"/>
<evidence type="ECO:0000256" key="5">
    <source>
        <dbReference type="ARBA" id="ARBA00023136"/>
    </source>
</evidence>
<dbReference type="Pfam" id="PF07422">
    <property type="entry name" value="s48_45"/>
    <property type="match status" value="1"/>
</dbReference>
<dbReference type="GO" id="GO:0009986">
    <property type="term" value="C:cell surface"/>
    <property type="evidence" value="ECO:0007669"/>
    <property type="project" value="UniProtKB-SubCell"/>
</dbReference>
<comment type="subcellular location">
    <subcellularLocation>
        <location evidence="1">Cell membrane</location>
    </subcellularLocation>
    <subcellularLocation>
        <location evidence="2">Cell surface</location>
    </subcellularLocation>
</comment>
<evidence type="ECO:0000256" key="3">
    <source>
        <dbReference type="ARBA" id="ARBA00022475"/>
    </source>
</evidence>
<evidence type="ECO:0000256" key="6">
    <source>
        <dbReference type="ARBA" id="ARBA00023157"/>
    </source>
</evidence>
<sequence length="953" mass="106971">MVKLRMVSLLYCAIWMHWIGCLDALLCDLSDPEEPLGSHALVMCHMDTDTMEDAIATCPRRINDNTEYVWHPQPTTDGHPHIKTYVNDNGSLRSRDLSDIVITEKQASFISVESNRSQTELYFNFPSHELFILTERRLIFICGPRDLVLSDTMQRHIYGLKDTYHMDLLPWNSSAPLVEELKEIRKGLGVFFVNIGRSHLPLQGCGSRASPLFSPDNVVTEDSFTGTRSCVADPMSSLPIGFVCEGRIQPENCMKSLLDKNGYTVTAPSPHKYWHFDDHRPWVVAQYFDQLALPPFTGECRCVDSETGQVKARIEIRQKTEYTCDITRMIFRNRIRPIPGPWCSVVLHPGSTLTIKVPIQKVYRQSFDGSPTVSFSQMMSLYDFETEFLPNDLMTLRQLHAIYDLASYDEIFYQESLVGDALELDVSQISRGEVKLKYNMGRPLALKGGSNSFLYHLTVRSRNVNIQESISATINVAFAFTHHYHAVGCDRGPQNLFAPSISKLFCSAKRWGNGIGETYECTSYSTLVISWAGIQCKPDEELLPANCDSTVYDFHSNGVVPLPKSVQHATVVRILGFQTLGFTDKTPPASIGCICVDQSGYEKSRLILETNKYESRRYTVNDGEVVNISQPHRLLYWHAIGLTGGLPTSRDYLVLNNVSHKVITLRGGKALFIRCSVAPGAQQGVNGANIRPMWLPSSYNNHHYTTKQTPDGPELVLAAHGDSVATTPGGFEVFAIITTPTNYELGIRSQRQAVVISRDPLHTHYVPMTFVCVKTPQQSDFSVVANDALTSDDDGQRNARRIESSQRYKWHVVDIHVETTDPYMQGCGVTYESAGLFKPETPKIYDADGREIGCKIDIQAAKEAAFYCPVPYVLDPPNCFHQMLVNGSVQNINDFSHSLVASHSNHFVLLYSFSKLSGHGEKLRQSPPLECRCVTVKGIVLSTIQIENYYCKE</sequence>
<accession>A0A061D980</accession>
<dbReference type="EMBL" id="LK391709">
    <property type="protein sequence ID" value="CDR97246.1"/>
    <property type="molecule type" value="Genomic_DNA"/>
</dbReference>
<gene>
    <name evidence="10" type="ORF">BBBOND_0311490</name>
</gene>
<evidence type="ECO:0000313" key="11">
    <source>
        <dbReference type="Proteomes" id="UP000033188"/>
    </source>
</evidence>
<dbReference type="GO" id="GO:0005886">
    <property type="term" value="C:plasma membrane"/>
    <property type="evidence" value="ECO:0007669"/>
    <property type="project" value="UniProtKB-SubCell"/>
</dbReference>
<dbReference type="InterPro" id="IPR010884">
    <property type="entry name" value="6_CYS_dom"/>
</dbReference>
<keyword evidence="5" id="KW-0472">Membrane</keyword>
<evidence type="ECO:0000259" key="9">
    <source>
        <dbReference type="PROSITE" id="PS51701"/>
    </source>
</evidence>